<dbReference type="GO" id="GO:0008783">
    <property type="term" value="F:agmatinase activity"/>
    <property type="evidence" value="ECO:0007669"/>
    <property type="project" value="TreeGrafter"/>
</dbReference>
<evidence type="ECO:0000256" key="2">
    <source>
        <dbReference type="ARBA" id="ARBA00022801"/>
    </source>
</evidence>
<organism evidence="6 7">
    <name type="scientific">Lacimicrobium alkaliphilum</name>
    <dbReference type="NCBI Taxonomy" id="1526571"/>
    <lineage>
        <taxon>Bacteria</taxon>
        <taxon>Pseudomonadati</taxon>
        <taxon>Pseudomonadota</taxon>
        <taxon>Gammaproteobacteria</taxon>
        <taxon>Alteromonadales</taxon>
        <taxon>Alteromonadaceae</taxon>
        <taxon>Lacimicrobium</taxon>
    </lineage>
</organism>
<reference evidence="6 7" key="1">
    <citation type="submission" date="2015-12" db="EMBL/GenBank/DDBJ databases">
        <title>Complete genome of Lacimicrobium alkaliphilum KCTC 32984.</title>
        <authorList>
            <person name="Kim S.-G."/>
            <person name="Lee Y.-J."/>
        </authorList>
    </citation>
    <scope>NUCLEOTIDE SEQUENCE [LARGE SCALE GENOMIC DNA]</scope>
    <source>
        <strain evidence="6 7">YelD216</strain>
    </source>
</reference>
<dbReference type="Gene3D" id="3.40.800.10">
    <property type="entry name" value="Ureohydrolase domain"/>
    <property type="match status" value="1"/>
</dbReference>
<keyword evidence="4" id="KW-0464">Manganese</keyword>
<dbReference type="GO" id="GO:0006547">
    <property type="term" value="P:L-histidine metabolic process"/>
    <property type="evidence" value="ECO:0007669"/>
    <property type="project" value="UniProtKB-KW"/>
</dbReference>
<accession>A0A0U3AS86</accession>
<evidence type="ECO:0000313" key="7">
    <source>
        <dbReference type="Proteomes" id="UP000068447"/>
    </source>
</evidence>
<dbReference type="GO" id="GO:0046872">
    <property type="term" value="F:metal ion binding"/>
    <property type="evidence" value="ECO:0007669"/>
    <property type="project" value="UniProtKB-KW"/>
</dbReference>
<dbReference type="SUPFAM" id="SSF52768">
    <property type="entry name" value="Arginase/deacetylase"/>
    <property type="match status" value="1"/>
</dbReference>
<dbReference type="Proteomes" id="UP000068447">
    <property type="component" value="Chromosome"/>
</dbReference>
<dbReference type="RefSeq" id="WP_062474983.1">
    <property type="nucleotide sequence ID" value="NZ_CP013650.1"/>
</dbReference>
<evidence type="ECO:0000256" key="1">
    <source>
        <dbReference type="ARBA" id="ARBA00022723"/>
    </source>
</evidence>
<dbReference type="PANTHER" id="PTHR11358">
    <property type="entry name" value="ARGINASE/AGMATINASE"/>
    <property type="match status" value="1"/>
</dbReference>
<name>A0A0U3AS86_9ALTE</name>
<dbReference type="InterPro" id="IPR023696">
    <property type="entry name" value="Ureohydrolase_dom_sf"/>
</dbReference>
<dbReference type="InterPro" id="IPR006035">
    <property type="entry name" value="Ureohydrolase"/>
</dbReference>
<evidence type="ECO:0008006" key="8">
    <source>
        <dbReference type="Google" id="ProtNLM"/>
    </source>
</evidence>
<keyword evidence="1" id="KW-0479">Metal-binding</keyword>
<dbReference type="STRING" id="1526571.AT746_00630"/>
<keyword evidence="3" id="KW-0369">Histidine metabolism</keyword>
<dbReference type="CDD" id="cd09988">
    <property type="entry name" value="Formimidoylglutamase"/>
    <property type="match status" value="1"/>
</dbReference>
<dbReference type="PROSITE" id="PS51409">
    <property type="entry name" value="ARGINASE_2"/>
    <property type="match status" value="1"/>
</dbReference>
<protein>
    <recommendedName>
        <fullName evidence="8">Arginase</fullName>
    </recommendedName>
</protein>
<dbReference type="AlphaFoldDB" id="A0A0U3AS86"/>
<evidence type="ECO:0000256" key="4">
    <source>
        <dbReference type="ARBA" id="ARBA00023211"/>
    </source>
</evidence>
<keyword evidence="7" id="KW-1185">Reference proteome</keyword>
<evidence type="ECO:0000313" key="6">
    <source>
        <dbReference type="EMBL" id="ALS96927.1"/>
    </source>
</evidence>
<comment type="similarity">
    <text evidence="5">Belongs to the arginase family.</text>
</comment>
<dbReference type="KEGG" id="lal:AT746_00630"/>
<dbReference type="Pfam" id="PF00491">
    <property type="entry name" value="Arginase"/>
    <property type="match status" value="1"/>
</dbReference>
<keyword evidence="2" id="KW-0378">Hydrolase</keyword>
<dbReference type="OrthoDB" id="9788689at2"/>
<dbReference type="PANTHER" id="PTHR11358:SF35">
    <property type="entry name" value="FORMIMIDOYLGLUTAMASE"/>
    <property type="match status" value="1"/>
</dbReference>
<dbReference type="EMBL" id="CP013650">
    <property type="protein sequence ID" value="ALS96927.1"/>
    <property type="molecule type" value="Genomic_DNA"/>
</dbReference>
<sequence>MNPALIRTLDKQRILSLVSQRPGETKLGQSLRLPAEYQNWQAVRGDGCRYVLLGVPEQVGPRANCGKGGAHQGWQAFLSAFLNLQDNQLMGGGQLLLLGELICDDLPDTDDLVQLREQCEEIDRRLLEVLRPIFAADLIPVVIGGGHNNAYAIIRACSEARGQPLAVSNLDPHADFRQQEGRHSGNAFRYAHAQGYLSHYSILGLHEQKNSQEALQALAQNGFPWFSIQQIQWRRELTFTQALEKVLAYLKGPNLPVGAELDLDAISDMPTSAITRAGVALDDAIYYLHRLASQTRVQYLHLAEAAPQRHPAGEEAGMRVTGQALAELACTFISAAG</sequence>
<evidence type="ECO:0000256" key="3">
    <source>
        <dbReference type="ARBA" id="ARBA00022808"/>
    </source>
</evidence>
<dbReference type="GO" id="GO:0033389">
    <property type="term" value="P:putrescine biosynthetic process from arginine, via agmatine"/>
    <property type="evidence" value="ECO:0007669"/>
    <property type="project" value="TreeGrafter"/>
</dbReference>
<proteinExistence type="inferred from homology"/>
<evidence type="ECO:0000256" key="5">
    <source>
        <dbReference type="PROSITE-ProRule" id="PRU00742"/>
    </source>
</evidence>
<gene>
    <name evidence="6" type="ORF">AT746_00630</name>
</gene>